<evidence type="ECO:0000313" key="6">
    <source>
        <dbReference type="Proteomes" id="UP001583193"/>
    </source>
</evidence>
<dbReference type="Pfam" id="PF01565">
    <property type="entry name" value="FAD_binding_4"/>
    <property type="match status" value="1"/>
</dbReference>
<evidence type="ECO:0000259" key="4">
    <source>
        <dbReference type="PROSITE" id="PS51387"/>
    </source>
</evidence>
<dbReference type="PROSITE" id="PS51387">
    <property type="entry name" value="FAD_PCMH"/>
    <property type="match status" value="1"/>
</dbReference>
<dbReference type="InterPro" id="IPR050432">
    <property type="entry name" value="FAD-linked_Oxidoreductases_BP"/>
</dbReference>
<keyword evidence="6" id="KW-1185">Reference proteome</keyword>
<evidence type="ECO:0000256" key="3">
    <source>
        <dbReference type="SAM" id="SignalP"/>
    </source>
</evidence>
<dbReference type="InterPro" id="IPR006094">
    <property type="entry name" value="Oxid_FAD_bind_N"/>
</dbReference>
<comment type="similarity">
    <text evidence="1">Belongs to the oxygen-dependent FAD-linked oxidoreductase family.</text>
</comment>
<reference evidence="5 6" key="1">
    <citation type="journal article" date="2024" name="IMA Fungus">
        <title>IMA Genome - F19 : A genome assembly and annotation guide to empower mycologists, including annotated draft genome sequences of Ceratocystis pirilliformis, Diaporthe australafricana, Fusarium ophioides, Paecilomyces lecythidis, and Sporothrix stenoceras.</title>
        <authorList>
            <person name="Aylward J."/>
            <person name="Wilson A.M."/>
            <person name="Visagie C.M."/>
            <person name="Spraker J."/>
            <person name="Barnes I."/>
            <person name="Buitendag C."/>
            <person name="Ceriani C."/>
            <person name="Del Mar Angel L."/>
            <person name="du Plessis D."/>
            <person name="Fuchs T."/>
            <person name="Gasser K."/>
            <person name="Kramer D."/>
            <person name="Li W."/>
            <person name="Munsamy K."/>
            <person name="Piso A."/>
            <person name="Price J.L."/>
            <person name="Sonnekus B."/>
            <person name="Thomas C."/>
            <person name="van der Nest A."/>
            <person name="van Dijk A."/>
            <person name="van Heerden A."/>
            <person name="van Vuuren N."/>
            <person name="Yilmaz N."/>
            <person name="Duong T.A."/>
            <person name="van der Merwe N.A."/>
            <person name="Wingfield M.J."/>
            <person name="Wingfield B.D."/>
        </authorList>
    </citation>
    <scope>NUCLEOTIDE SEQUENCE [LARGE SCALE GENOMIC DNA]</scope>
    <source>
        <strain evidence="5 6">CMW 18167</strain>
    </source>
</reference>
<dbReference type="SUPFAM" id="SSF56176">
    <property type="entry name" value="FAD-binding/transporter-associated domain-like"/>
    <property type="match status" value="1"/>
</dbReference>
<feature type="signal peptide" evidence="3">
    <location>
        <begin position="1"/>
        <end position="17"/>
    </location>
</feature>
<accession>A0ABR3XES6</accession>
<feature type="domain" description="FAD-binding PCMH-type" evidence="4">
    <location>
        <begin position="108"/>
        <end position="294"/>
    </location>
</feature>
<dbReference type="InterPro" id="IPR012951">
    <property type="entry name" value="BBE"/>
</dbReference>
<dbReference type="EMBL" id="JAVDPF010000020">
    <property type="protein sequence ID" value="KAL1874182.1"/>
    <property type="molecule type" value="Genomic_DNA"/>
</dbReference>
<keyword evidence="2" id="KW-0560">Oxidoreductase</keyword>
<proteinExistence type="inferred from homology"/>
<evidence type="ECO:0000256" key="2">
    <source>
        <dbReference type="ARBA" id="ARBA00023002"/>
    </source>
</evidence>
<dbReference type="Pfam" id="PF08031">
    <property type="entry name" value="BBE"/>
    <property type="match status" value="1"/>
</dbReference>
<dbReference type="Proteomes" id="UP001583193">
    <property type="component" value="Unassembled WGS sequence"/>
</dbReference>
<comment type="caution">
    <text evidence="5">The sequence shown here is derived from an EMBL/GenBank/DDBJ whole genome shotgun (WGS) entry which is preliminary data.</text>
</comment>
<dbReference type="PANTHER" id="PTHR13878:SF91">
    <property type="entry name" value="FAD BINDING DOMAIN PROTEIN (AFU_ORTHOLOGUE AFUA_6G12070)-RELATED"/>
    <property type="match status" value="1"/>
</dbReference>
<organism evidence="5 6">
    <name type="scientific">Paecilomyces lecythidis</name>
    <dbReference type="NCBI Taxonomy" id="3004212"/>
    <lineage>
        <taxon>Eukaryota</taxon>
        <taxon>Fungi</taxon>
        <taxon>Dikarya</taxon>
        <taxon>Ascomycota</taxon>
        <taxon>Pezizomycotina</taxon>
        <taxon>Eurotiomycetes</taxon>
        <taxon>Eurotiomycetidae</taxon>
        <taxon>Eurotiales</taxon>
        <taxon>Thermoascaceae</taxon>
        <taxon>Paecilomyces</taxon>
    </lineage>
</organism>
<name>A0ABR3XES6_9EURO</name>
<sequence length="590" mass="64731">MHYSNLLLLLVVPSALAKCKCTPGDHCWPSALKWEALNSTVHGHLIANEPLAKPCYTGDMERCQEISAEYLDSFTLEKSPIGYQYSAIDTCAPLNSSKPLAGQPMCDLGNAPVYSIDATEPGHVSAGIKFAKDNNVRLVIKSTGHDVRGRSQGYGSLSIWMRNMRPQLKFEKEYTSSNRSCRSDWTGSAITVGAGYVWNDVYSFAAKHGVIVVGGDDKSVGTVGGYMQGAGHGPASHAFGLATDQVLEYKVVLASGELVTANACQYKDLFTALRGGGGGTYGVVVSATIKAHPTRAVLQHKLEIIPGPGNQSLIIGTIAGIISKFPILSDEGFAGIGEFNKIEEQFSYTHDFGVLLEKNSTEEIEHAKEIMTKEVVDALRKYNGTKLSVKSQFHQYNTFQDYYASGSHYATAAKGVILISRFFDKRSMLHQEKKLTTMLKVLFGKLDSGVQSPASSLSLALIGGGEVLKSQPDTSVNPAWRRTYMIAEHVEIAPPESGMEGLRQVWGRATNKKLKAMKDVTPDMGTYLNEADPYDPDWKEAWYGDRYNDLKITKNKYDPDNIFWCWRCVGSEGWDEVKGANLWGPLCENK</sequence>
<keyword evidence="3" id="KW-0732">Signal</keyword>
<evidence type="ECO:0000313" key="5">
    <source>
        <dbReference type="EMBL" id="KAL1874182.1"/>
    </source>
</evidence>
<dbReference type="InterPro" id="IPR016169">
    <property type="entry name" value="FAD-bd_PCMH_sub2"/>
</dbReference>
<protein>
    <recommendedName>
        <fullName evidence="4">FAD-binding PCMH-type domain-containing protein</fullName>
    </recommendedName>
</protein>
<dbReference type="Gene3D" id="3.30.465.10">
    <property type="match status" value="2"/>
</dbReference>
<gene>
    <name evidence="5" type="ORF">Plec18167_006119</name>
</gene>
<dbReference type="PANTHER" id="PTHR13878">
    <property type="entry name" value="GULONOLACTONE OXIDASE"/>
    <property type="match status" value="1"/>
</dbReference>
<evidence type="ECO:0000256" key="1">
    <source>
        <dbReference type="ARBA" id="ARBA00005466"/>
    </source>
</evidence>
<dbReference type="InterPro" id="IPR016166">
    <property type="entry name" value="FAD-bd_PCMH"/>
</dbReference>
<dbReference type="InterPro" id="IPR036318">
    <property type="entry name" value="FAD-bd_PCMH-like_sf"/>
</dbReference>
<feature type="chain" id="PRO_5047168795" description="FAD-binding PCMH-type domain-containing protein" evidence="3">
    <location>
        <begin position="18"/>
        <end position="590"/>
    </location>
</feature>